<comment type="catalytic activity">
    <reaction evidence="1 11 12">
        <text>[protein]-peptidylproline (omega=180) = [protein]-peptidylproline (omega=0)</text>
        <dbReference type="Rhea" id="RHEA:16237"/>
        <dbReference type="Rhea" id="RHEA-COMP:10747"/>
        <dbReference type="Rhea" id="RHEA-COMP:10748"/>
        <dbReference type="ChEBI" id="CHEBI:83833"/>
        <dbReference type="ChEBI" id="CHEBI:83834"/>
        <dbReference type="EC" id="5.2.1.8"/>
    </reaction>
</comment>
<dbReference type="AlphaFoldDB" id="A0A1F7RVD3"/>
<comment type="similarity">
    <text evidence="2 11 13">Belongs to the FKBP-type PPIase family. Tig subfamily.</text>
</comment>
<evidence type="ECO:0000256" key="7">
    <source>
        <dbReference type="ARBA" id="ARBA00023186"/>
    </source>
</evidence>
<dbReference type="InterPro" id="IPR036611">
    <property type="entry name" value="Trigger_fac_ribosome-bd_sf"/>
</dbReference>
<evidence type="ECO:0000256" key="2">
    <source>
        <dbReference type="ARBA" id="ARBA00005464"/>
    </source>
</evidence>
<dbReference type="InterPro" id="IPR008880">
    <property type="entry name" value="Trigger_fac_C"/>
</dbReference>
<dbReference type="Gene3D" id="3.30.70.1050">
    <property type="entry name" value="Trigger factor ribosome-binding domain"/>
    <property type="match status" value="1"/>
</dbReference>
<accession>A0A1F7RVD3</accession>
<evidence type="ECO:0000256" key="8">
    <source>
        <dbReference type="ARBA" id="ARBA00023235"/>
    </source>
</evidence>
<reference evidence="15 16" key="1">
    <citation type="journal article" date="2016" name="Nat. Commun.">
        <title>Thousands of microbial genomes shed light on interconnected biogeochemical processes in an aquifer system.</title>
        <authorList>
            <person name="Anantharaman K."/>
            <person name="Brown C.T."/>
            <person name="Hug L.A."/>
            <person name="Sharon I."/>
            <person name="Castelle C.J."/>
            <person name="Probst A.J."/>
            <person name="Thomas B.C."/>
            <person name="Singh A."/>
            <person name="Wilkins M.J."/>
            <person name="Karaoz U."/>
            <person name="Brodie E.L."/>
            <person name="Williams K.H."/>
            <person name="Hubbard S.S."/>
            <person name="Banfield J.F."/>
        </authorList>
    </citation>
    <scope>NUCLEOTIDE SEQUENCE [LARGE SCALE GENOMIC DNA]</scope>
</reference>
<evidence type="ECO:0000256" key="5">
    <source>
        <dbReference type="ARBA" id="ARBA00022618"/>
    </source>
</evidence>
<evidence type="ECO:0000256" key="9">
    <source>
        <dbReference type="ARBA" id="ARBA00023306"/>
    </source>
</evidence>
<keyword evidence="7 11" id="KW-0143">Chaperone</keyword>
<dbReference type="GO" id="GO:0003755">
    <property type="term" value="F:peptidyl-prolyl cis-trans isomerase activity"/>
    <property type="evidence" value="ECO:0007669"/>
    <property type="project" value="UniProtKB-UniRule"/>
</dbReference>
<evidence type="ECO:0000256" key="11">
    <source>
        <dbReference type="HAMAP-Rule" id="MF_00303"/>
    </source>
</evidence>
<keyword evidence="5 11" id="KW-0132">Cell division</keyword>
<dbReference type="Gene3D" id="1.10.3120.10">
    <property type="entry name" value="Trigger factor, C-terminal domain"/>
    <property type="match status" value="1"/>
</dbReference>
<keyword evidence="9 11" id="KW-0131">Cell cycle</keyword>
<comment type="caution">
    <text evidence="15">The sequence shown here is derived from an EMBL/GenBank/DDBJ whole genome shotgun (WGS) entry which is preliminary data.</text>
</comment>
<protein>
    <recommendedName>
        <fullName evidence="4 11">Trigger factor</fullName>
        <shortName evidence="11">TF</shortName>
        <ecNumber evidence="3 11">5.2.1.8</ecNumber>
    </recommendedName>
    <alternativeName>
        <fullName evidence="10 11">PPIase</fullName>
    </alternativeName>
</protein>
<dbReference type="SUPFAM" id="SSF102735">
    <property type="entry name" value="Trigger factor ribosome-binding domain"/>
    <property type="match status" value="1"/>
</dbReference>
<evidence type="ECO:0000256" key="13">
    <source>
        <dbReference type="RuleBase" id="RU003914"/>
    </source>
</evidence>
<dbReference type="InterPro" id="IPR005215">
    <property type="entry name" value="Trig_fac"/>
</dbReference>
<dbReference type="GO" id="GO:0043335">
    <property type="term" value="P:protein unfolding"/>
    <property type="evidence" value="ECO:0007669"/>
    <property type="project" value="TreeGrafter"/>
</dbReference>
<evidence type="ECO:0000256" key="12">
    <source>
        <dbReference type="PROSITE-ProRule" id="PRU00277"/>
    </source>
</evidence>
<dbReference type="Proteomes" id="UP000178797">
    <property type="component" value="Unassembled WGS sequence"/>
</dbReference>
<dbReference type="Gene3D" id="3.10.50.40">
    <property type="match status" value="1"/>
</dbReference>
<dbReference type="PANTHER" id="PTHR30560:SF3">
    <property type="entry name" value="TRIGGER FACTOR-LIKE PROTEIN TIG, CHLOROPLASTIC"/>
    <property type="match status" value="1"/>
</dbReference>
<evidence type="ECO:0000256" key="4">
    <source>
        <dbReference type="ARBA" id="ARBA00016902"/>
    </source>
</evidence>
<dbReference type="Pfam" id="PF00254">
    <property type="entry name" value="FKBP_C"/>
    <property type="match status" value="1"/>
</dbReference>
<dbReference type="EMBL" id="MGDE01000128">
    <property type="protein sequence ID" value="OGL45529.1"/>
    <property type="molecule type" value="Genomic_DNA"/>
</dbReference>
<dbReference type="InterPro" id="IPR001179">
    <property type="entry name" value="PPIase_FKBP_dom"/>
</dbReference>
<keyword evidence="6 11" id="KW-0697">Rotamase</keyword>
<proteinExistence type="inferred from homology"/>
<dbReference type="PIRSF" id="PIRSF003095">
    <property type="entry name" value="Trigger_factor"/>
    <property type="match status" value="1"/>
</dbReference>
<dbReference type="NCBIfam" id="TIGR00115">
    <property type="entry name" value="tig"/>
    <property type="match status" value="1"/>
</dbReference>
<comment type="subcellular location">
    <subcellularLocation>
        <location evidence="11">Cytoplasm</location>
    </subcellularLocation>
    <text evidence="11">About half TF is bound to the ribosome near the polypeptide exit tunnel while the other half is free in the cytoplasm.</text>
</comment>
<evidence type="ECO:0000256" key="6">
    <source>
        <dbReference type="ARBA" id="ARBA00023110"/>
    </source>
</evidence>
<feature type="domain" description="PPIase FKBP-type" evidence="14">
    <location>
        <begin position="162"/>
        <end position="216"/>
    </location>
</feature>
<dbReference type="InterPro" id="IPR037041">
    <property type="entry name" value="Trigger_fac_C_sf"/>
</dbReference>
<dbReference type="SUPFAM" id="SSF54534">
    <property type="entry name" value="FKBP-like"/>
    <property type="match status" value="1"/>
</dbReference>
<dbReference type="InterPro" id="IPR008881">
    <property type="entry name" value="Trigger_fac_ribosome-bd_bac"/>
</dbReference>
<evidence type="ECO:0000256" key="10">
    <source>
        <dbReference type="ARBA" id="ARBA00029986"/>
    </source>
</evidence>
<dbReference type="Pfam" id="PF05697">
    <property type="entry name" value="Trigger_N"/>
    <property type="match status" value="1"/>
</dbReference>
<dbReference type="EC" id="5.2.1.8" evidence="3 11"/>
<dbReference type="GO" id="GO:0005737">
    <property type="term" value="C:cytoplasm"/>
    <property type="evidence" value="ECO:0007669"/>
    <property type="project" value="UniProtKB-SubCell"/>
</dbReference>
<comment type="function">
    <text evidence="11">Involved in protein export. Acts as a chaperone by maintaining the newly synthesized protein in an open conformation. Functions as a peptidyl-prolyl cis-trans isomerase.</text>
</comment>
<dbReference type="GO" id="GO:0051083">
    <property type="term" value="P:'de novo' cotranslational protein folding"/>
    <property type="evidence" value="ECO:0007669"/>
    <property type="project" value="TreeGrafter"/>
</dbReference>
<keyword evidence="8 11" id="KW-0413">Isomerase</keyword>
<evidence type="ECO:0000259" key="14">
    <source>
        <dbReference type="PROSITE" id="PS50059"/>
    </source>
</evidence>
<name>A0A1F7RVD3_9BACT</name>
<organism evidence="15 16">
    <name type="scientific">Candidatus Schekmanbacteria bacterium RBG_16_38_10</name>
    <dbReference type="NCBI Taxonomy" id="1817879"/>
    <lineage>
        <taxon>Bacteria</taxon>
        <taxon>Candidatus Schekmaniibacteriota</taxon>
    </lineage>
</organism>
<dbReference type="InterPro" id="IPR046357">
    <property type="entry name" value="PPIase_dom_sf"/>
</dbReference>
<sequence length="422" mass="48606">MQVEINRVDECKRKINITIPNDVVSKELSKIYQEINQRANIKGFRKGKVPRKVLEQLYKRDAEVSLLQELVPKACEEVFLANNLKTVGDYLLEKYELKDGEELKLDISVEVIPDISLKNYKGFKIQKKSVDVTDEDVDNALKQMQHDIADLKTVESRGAEKGDEMVLDFSGKIDGKIFNGGEGKDFRIILGDKKMVEGFEDKLLGAKIGEKRDVEIIYPQDTPNKELAGKKVLFEVLVKDIKERILPQINDEFAKDLGDYNNLNALKEKIKDDIRNTKEYYNKLEYQKEIVEKVLEENQLVSPGILVKKEFEFLKKSLASRLSGGKADDINFGKESEKIEQELLKEAEKRVKESLILEKIADEEKIVVDENEVDEEIRKRAESTNQNFNILKKAFQQNNAYEVIRSKIREEKVLNFLLNCAI</sequence>
<dbReference type="SUPFAM" id="SSF109998">
    <property type="entry name" value="Triger factor/SurA peptide-binding domain-like"/>
    <property type="match status" value="1"/>
</dbReference>
<dbReference type="PROSITE" id="PS50059">
    <property type="entry name" value="FKBP_PPIASE"/>
    <property type="match status" value="1"/>
</dbReference>
<dbReference type="HAMAP" id="MF_00303">
    <property type="entry name" value="Trigger_factor_Tig"/>
    <property type="match status" value="1"/>
</dbReference>
<gene>
    <name evidence="11" type="primary">tig</name>
    <name evidence="15" type="ORF">A2W05_05570</name>
</gene>
<evidence type="ECO:0000313" key="15">
    <source>
        <dbReference type="EMBL" id="OGL45529.1"/>
    </source>
</evidence>
<dbReference type="FunFam" id="3.10.50.40:FF:000001">
    <property type="entry name" value="Trigger factor"/>
    <property type="match status" value="1"/>
</dbReference>
<dbReference type="GO" id="GO:0044183">
    <property type="term" value="F:protein folding chaperone"/>
    <property type="evidence" value="ECO:0007669"/>
    <property type="project" value="TreeGrafter"/>
</dbReference>
<dbReference type="InterPro" id="IPR027304">
    <property type="entry name" value="Trigger_fact/SurA_dom_sf"/>
</dbReference>
<dbReference type="GO" id="GO:0043022">
    <property type="term" value="F:ribosome binding"/>
    <property type="evidence" value="ECO:0007669"/>
    <property type="project" value="TreeGrafter"/>
</dbReference>
<keyword evidence="11" id="KW-0963">Cytoplasm</keyword>
<evidence type="ECO:0000256" key="1">
    <source>
        <dbReference type="ARBA" id="ARBA00000971"/>
    </source>
</evidence>
<dbReference type="GO" id="GO:0015031">
    <property type="term" value="P:protein transport"/>
    <property type="evidence" value="ECO:0007669"/>
    <property type="project" value="UniProtKB-UniRule"/>
</dbReference>
<evidence type="ECO:0000313" key="16">
    <source>
        <dbReference type="Proteomes" id="UP000178797"/>
    </source>
</evidence>
<comment type="domain">
    <text evidence="11">Consists of 3 domains; the N-terminus binds the ribosome, the middle domain has PPIase activity, while the C-terminus has intrinsic chaperone activity on its own.</text>
</comment>
<dbReference type="PANTHER" id="PTHR30560">
    <property type="entry name" value="TRIGGER FACTOR CHAPERONE AND PEPTIDYL-PROLYL CIS/TRANS ISOMERASE"/>
    <property type="match status" value="1"/>
</dbReference>
<evidence type="ECO:0000256" key="3">
    <source>
        <dbReference type="ARBA" id="ARBA00013194"/>
    </source>
</evidence>
<dbReference type="GO" id="GO:0051301">
    <property type="term" value="P:cell division"/>
    <property type="evidence" value="ECO:0007669"/>
    <property type="project" value="UniProtKB-KW"/>
</dbReference>
<dbReference type="Pfam" id="PF05698">
    <property type="entry name" value="Trigger_C"/>
    <property type="match status" value="1"/>
</dbReference>